<dbReference type="Pfam" id="PF03797">
    <property type="entry name" value="Autotransporter"/>
    <property type="match status" value="1"/>
</dbReference>
<dbReference type="RefSeq" id="WP_263123796.1">
    <property type="nucleotide sequence ID" value="NZ_CP106753.1"/>
</dbReference>
<protein>
    <submittedName>
        <fullName evidence="3">Autotransporter outer membrane beta-barrel domain-containing protein</fullName>
    </submittedName>
</protein>
<organism evidence="3 4">
    <name type="scientific">Chitiniphilus purpureus</name>
    <dbReference type="NCBI Taxonomy" id="2981137"/>
    <lineage>
        <taxon>Bacteria</taxon>
        <taxon>Pseudomonadati</taxon>
        <taxon>Pseudomonadota</taxon>
        <taxon>Betaproteobacteria</taxon>
        <taxon>Neisseriales</taxon>
        <taxon>Chitinibacteraceae</taxon>
        <taxon>Chitiniphilus</taxon>
    </lineage>
</organism>
<dbReference type="NCBIfam" id="TIGR01414">
    <property type="entry name" value="autotrans_barl"/>
    <property type="match status" value="1"/>
</dbReference>
<feature type="domain" description="Autotransporter" evidence="2">
    <location>
        <begin position="206"/>
        <end position="474"/>
    </location>
</feature>
<keyword evidence="4" id="KW-1185">Reference proteome</keyword>
<evidence type="ECO:0000313" key="4">
    <source>
        <dbReference type="Proteomes" id="UP001061302"/>
    </source>
</evidence>
<dbReference type="InterPro" id="IPR005546">
    <property type="entry name" value="Autotransporte_beta"/>
</dbReference>
<feature type="region of interest" description="Disordered" evidence="1">
    <location>
        <begin position="455"/>
        <end position="474"/>
    </location>
</feature>
<reference evidence="3" key="1">
    <citation type="submission" date="2022-10" db="EMBL/GenBank/DDBJ databases">
        <title>Chitiniphilus purpureus sp. nov., a novel chitin-degrading bacterium isolated from crawfish pond sediment.</title>
        <authorList>
            <person name="Li K."/>
        </authorList>
    </citation>
    <scope>NUCLEOTIDE SEQUENCE</scope>
    <source>
        <strain evidence="3">CD1</strain>
    </source>
</reference>
<gene>
    <name evidence="3" type="ORF">N8I74_14385</name>
</gene>
<dbReference type="Gene3D" id="2.40.128.130">
    <property type="entry name" value="Autotransporter beta-domain"/>
    <property type="match status" value="1"/>
</dbReference>
<dbReference type="PROSITE" id="PS51208">
    <property type="entry name" value="AUTOTRANSPORTER"/>
    <property type="match status" value="1"/>
</dbReference>
<dbReference type="Proteomes" id="UP001061302">
    <property type="component" value="Chromosome"/>
</dbReference>
<dbReference type="InterPro" id="IPR036709">
    <property type="entry name" value="Autotransporte_beta_dom_sf"/>
</dbReference>
<proteinExistence type="predicted"/>
<evidence type="ECO:0000313" key="3">
    <source>
        <dbReference type="EMBL" id="UXY14496.1"/>
    </source>
</evidence>
<evidence type="ECO:0000259" key="2">
    <source>
        <dbReference type="PROSITE" id="PS51208"/>
    </source>
</evidence>
<dbReference type="InterPro" id="IPR006315">
    <property type="entry name" value="OM_autotransptr_brl_dom"/>
</dbReference>
<accession>A0ABY6DN13</accession>
<dbReference type="EMBL" id="CP106753">
    <property type="protein sequence ID" value="UXY14496.1"/>
    <property type="molecule type" value="Genomic_DNA"/>
</dbReference>
<name>A0ABY6DN13_9NEIS</name>
<dbReference type="SUPFAM" id="SSF103515">
    <property type="entry name" value="Autotransporter"/>
    <property type="match status" value="1"/>
</dbReference>
<feature type="compositionally biased region" description="Basic and acidic residues" evidence="1">
    <location>
        <begin position="455"/>
        <end position="465"/>
    </location>
</feature>
<sequence>MLLLVRALLPACLGRLCLKLRLRALRGLFLALPWVAPVVAGDGPIAVLAGQPLQLALANREGSPFVGGSVVAVEPAHAGLATLTAKARIDAPPVLLLAFAPAPGFAGPATVRYALRDRNDGVVLATLQLQVVPRPAPGTASDMPALLSAQAGFARRSAGAQIGNLLPRLAQLREADHQARSRLGLYLDGQQLPWQDQRAVEGIAQYLPRDLSLWSAGTLNVGTERGVAFNTSGLSVGADYPFTPYLSGGIGLGYGHGDSLIGWGSAQQARNVTLTAYSSFRPWPAFYLDSLIGYGRVYFDADRQPLEARYRARRQANQVYGALAFGYDYRLDGLRLNPYGRFELIRARLYDYQEAAELAGALHAAEQGLSSRSGTLGMYMDHPFSLDTGRLTPHVRLEYQYWLRDNDPARLRYLDTPGTDYRIDPANAGSEQMIYGVGLDWALPDDLSLGVRYDHTEGEEQRSERGMLNARKRF</sequence>
<evidence type="ECO:0000256" key="1">
    <source>
        <dbReference type="SAM" id="MobiDB-lite"/>
    </source>
</evidence>
<dbReference type="SMART" id="SM00869">
    <property type="entry name" value="Autotransporter"/>
    <property type="match status" value="1"/>
</dbReference>